<reference evidence="2 3" key="1">
    <citation type="submission" date="2020-08" db="EMBL/GenBank/DDBJ databases">
        <title>Arenibacter gaetbuli sp. nov., isolated from a sand dune.</title>
        <authorList>
            <person name="Park S."/>
            <person name="Yoon J.-H."/>
        </authorList>
    </citation>
    <scope>NUCLEOTIDE SEQUENCE [LARGE SCALE GENOMIC DNA]</scope>
    <source>
        <strain evidence="2 3">BSSL-BM3</strain>
    </source>
</reference>
<dbReference type="RefSeq" id="WP_187581494.1">
    <property type="nucleotide sequence ID" value="NZ_JACLHY010000001.1"/>
</dbReference>
<sequence length="609" mass="69766">MQRYSVAIVGVGPKGLYAFERLLARWQQVEGALKLEIHLFEKTGVFGAGEIYNPDQPEYLLMNYPNRNINVWPKENPEPVVSERLDFVTWLRNKEYTSRKDIKNGFSPRRTVGKYLVDCFKALEKYKPGSVQIIKHSAEVLDVQQDGDGLILKYIDRENGPKTTLKVNEILLTTGHSSSKGKLKEDQYKGILDGEDQNLIPFVYPVEEKLAAIGENTTVGIKGLGLTFIDTVLAITEGRGGRFEKFMNGNLIYLPSGQEPKKIFPFSRSGLPMIPRNPYEGLQPYTPVYFTVENIMANVVWGQKIGFVEHMLPLMIAEMQYRYYSIVFEKFNLSFYPDKDLRSLSKQINIFHEQFPQVYRFNFEDLFKARPFHGPSPELDTLTYWRYLISEAEMGSESSAFMAAAMTWGRLSETFNTIYSFGGMTADAHYIFDSQFRTMLNRISYGPPLQNMKKILALVEMGLVDLDFGDNPQLVKQEKGWGLYNRYLNFQKIDVLIDARIPTLKSSENWSSLFSNMHQSGLLRPFRNYSGTTYEPGCPDIDRQGRAIDCNGRPRTNISFYGTPTEGVTYDNDTLSRTRNNFASQWALSVLENYIAKKLKPRKSKIKNG</sequence>
<name>A0ABR7QIL8_9FLAO</name>
<dbReference type="EMBL" id="JACLHY010000001">
    <property type="protein sequence ID" value="MBC8766832.1"/>
    <property type="molecule type" value="Genomic_DNA"/>
</dbReference>
<dbReference type="PANTHER" id="PTHR40254:SF1">
    <property type="entry name" value="BLR0577 PROTEIN"/>
    <property type="match status" value="1"/>
</dbReference>
<keyword evidence="3" id="KW-1185">Reference proteome</keyword>
<accession>A0ABR7QIL8</accession>
<dbReference type="Pfam" id="PF13454">
    <property type="entry name" value="NAD_binding_9"/>
    <property type="match status" value="1"/>
</dbReference>
<gene>
    <name evidence="2" type="ORF">H4O18_02390</name>
</gene>
<evidence type="ECO:0000313" key="3">
    <source>
        <dbReference type="Proteomes" id="UP000618952"/>
    </source>
</evidence>
<organism evidence="2 3">
    <name type="scientific">Arenibacter arenosicollis</name>
    <dbReference type="NCBI Taxonomy" id="2762274"/>
    <lineage>
        <taxon>Bacteria</taxon>
        <taxon>Pseudomonadati</taxon>
        <taxon>Bacteroidota</taxon>
        <taxon>Flavobacteriia</taxon>
        <taxon>Flavobacteriales</taxon>
        <taxon>Flavobacteriaceae</taxon>
        <taxon>Arenibacter</taxon>
    </lineage>
</organism>
<dbReference type="SUPFAM" id="SSF51905">
    <property type="entry name" value="FAD/NAD(P)-binding domain"/>
    <property type="match status" value="1"/>
</dbReference>
<evidence type="ECO:0000259" key="1">
    <source>
        <dbReference type="Pfam" id="PF13454"/>
    </source>
</evidence>
<evidence type="ECO:0000313" key="2">
    <source>
        <dbReference type="EMBL" id="MBC8766832.1"/>
    </source>
</evidence>
<proteinExistence type="predicted"/>
<dbReference type="InterPro" id="IPR038732">
    <property type="entry name" value="HpyO/CreE_NAD-binding"/>
</dbReference>
<dbReference type="InterPro" id="IPR036188">
    <property type="entry name" value="FAD/NAD-bd_sf"/>
</dbReference>
<protein>
    <submittedName>
        <fullName evidence="2">FAD/NAD(P)-binding protein</fullName>
    </submittedName>
</protein>
<dbReference type="InterPro" id="IPR052189">
    <property type="entry name" value="L-asp_N-monooxygenase_NS-form"/>
</dbReference>
<dbReference type="Proteomes" id="UP000618952">
    <property type="component" value="Unassembled WGS sequence"/>
</dbReference>
<comment type="caution">
    <text evidence="2">The sequence shown here is derived from an EMBL/GenBank/DDBJ whole genome shotgun (WGS) entry which is preliminary data.</text>
</comment>
<dbReference type="PANTHER" id="PTHR40254">
    <property type="entry name" value="BLR0577 PROTEIN"/>
    <property type="match status" value="1"/>
</dbReference>
<feature type="domain" description="FAD-dependent urate hydroxylase HpyO/Asp monooxygenase CreE-like FAD/NAD(P)-binding" evidence="1">
    <location>
        <begin position="7"/>
        <end position="176"/>
    </location>
</feature>